<dbReference type="InterPro" id="IPR043519">
    <property type="entry name" value="NT_sf"/>
</dbReference>
<keyword evidence="2" id="KW-1185">Reference proteome</keyword>
<evidence type="ECO:0000313" key="1">
    <source>
        <dbReference type="EMBL" id="GAA4425076.1"/>
    </source>
</evidence>
<evidence type="ECO:0000313" key="2">
    <source>
        <dbReference type="Proteomes" id="UP001500622"/>
    </source>
</evidence>
<gene>
    <name evidence="1" type="ORF">GCM10023169_22370</name>
</gene>
<dbReference type="InterPro" id="IPR007344">
    <property type="entry name" value="GrpB/CoaE"/>
</dbReference>
<dbReference type="RefSeq" id="WP_345216341.1">
    <property type="nucleotide sequence ID" value="NZ_BAABGN010000009.1"/>
</dbReference>
<sequence length="187" mass="20913">MAFTRVEVVPFDPRWHERFVRTREELASVLTDARIEHIGSTSVPGLASKDTIDVAVGVDDVSSALAPATIAALAQLGFEHVPASFAHNDDHGFLHRIVDGHRPDHVHVMRRDSDTYAARILFRDYLRAHPGAAAAYEREKRELAGRFRGERDRYVTEKQGVVEAMMIDARRWAADRREADCGPSLSG</sequence>
<accession>A0ABP8LA55</accession>
<dbReference type="EMBL" id="BAABGN010000009">
    <property type="protein sequence ID" value="GAA4425076.1"/>
    <property type="molecule type" value="Genomic_DNA"/>
</dbReference>
<dbReference type="PANTHER" id="PTHR34822:SF1">
    <property type="entry name" value="GRPB FAMILY PROTEIN"/>
    <property type="match status" value="1"/>
</dbReference>
<comment type="caution">
    <text evidence="1">The sequence shown here is derived from an EMBL/GenBank/DDBJ whole genome shotgun (WGS) entry which is preliminary data.</text>
</comment>
<dbReference type="Pfam" id="PF04229">
    <property type="entry name" value="GrpB"/>
    <property type="match status" value="1"/>
</dbReference>
<dbReference type="PANTHER" id="PTHR34822">
    <property type="entry name" value="GRPB DOMAIN PROTEIN (AFU_ORTHOLOGUE AFUA_1G01530)"/>
    <property type="match status" value="1"/>
</dbReference>
<organism evidence="1 2">
    <name type="scientific">Georgenia halophila</name>
    <dbReference type="NCBI Taxonomy" id="620889"/>
    <lineage>
        <taxon>Bacteria</taxon>
        <taxon>Bacillati</taxon>
        <taxon>Actinomycetota</taxon>
        <taxon>Actinomycetes</taxon>
        <taxon>Micrococcales</taxon>
        <taxon>Bogoriellaceae</taxon>
        <taxon>Georgenia</taxon>
    </lineage>
</organism>
<name>A0ABP8LA55_9MICO</name>
<dbReference type="Proteomes" id="UP001500622">
    <property type="component" value="Unassembled WGS sequence"/>
</dbReference>
<proteinExistence type="predicted"/>
<dbReference type="Gene3D" id="3.30.460.10">
    <property type="entry name" value="Beta Polymerase, domain 2"/>
    <property type="match status" value="1"/>
</dbReference>
<reference evidence="2" key="1">
    <citation type="journal article" date="2019" name="Int. J. Syst. Evol. Microbiol.">
        <title>The Global Catalogue of Microorganisms (GCM) 10K type strain sequencing project: providing services to taxonomists for standard genome sequencing and annotation.</title>
        <authorList>
            <consortium name="The Broad Institute Genomics Platform"/>
            <consortium name="The Broad Institute Genome Sequencing Center for Infectious Disease"/>
            <person name="Wu L."/>
            <person name="Ma J."/>
        </authorList>
    </citation>
    <scope>NUCLEOTIDE SEQUENCE [LARGE SCALE GENOMIC DNA]</scope>
    <source>
        <strain evidence="2">JCM 17810</strain>
    </source>
</reference>
<protein>
    <submittedName>
        <fullName evidence="1">GrpB family protein</fullName>
    </submittedName>
</protein>
<dbReference type="SUPFAM" id="SSF81301">
    <property type="entry name" value="Nucleotidyltransferase"/>
    <property type="match status" value="1"/>
</dbReference>